<reference evidence="1" key="1">
    <citation type="submission" date="2022-04" db="EMBL/GenBank/DDBJ databases">
        <title>Xanthomonas prunicola pv. tritici, a pathogen causing a previously unreported foliar disease of wheat.</title>
        <authorList>
            <person name="Clavijo F."/>
            <person name="Curland R.D."/>
            <person name="Dill-Macky R."/>
            <person name="Pereyra S."/>
            <person name="Roman-Reyna V."/>
            <person name="Siri M.I."/>
        </authorList>
    </citation>
    <scope>NUCLEOTIDE SEQUENCE</scope>
    <source>
        <strain evidence="1">CIX249</strain>
    </source>
</reference>
<proteinExistence type="predicted"/>
<accession>A0A9Q9MUH3</accession>
<dbReference type="Proteomes" id="UP001058381">
    <property type="component" value="Chromosome"/>
</dbReference>
<dbReference type="EMBL" id="CP096142">
    <property type="protein sequence ID" value="UXA67724.1"/>
    <property type="molecule type" value="Genomic_DNA"/>
</dbReference>
<protein>
    <submittedName>
        <fullName evidence="1">Uncharacterized protein</fullName>
    </submittedName>
</protein>
<evidence type="ECO:0000313" key="2">
    <source>
        <dbReference type="Proteomes" id="UP001058381"/>
    </source>
</evidence>
<name>A0A9Q9MUH3_9XANT</name>
<dbReference type="GeneID" id="75151407"/>
<evidence type="ECO:0000313" key="1">
    <source>
        <dbReference type="EMBL" id="UXA67724.1"/>
    </source>
</evidence>
<sequence>MEDLPITDMRPSQRWANASLQNQWLDALAQRNGDLFAMCHARNFINDEALFRGGSSPLIIQENYMKELL</sequence>
<dbReference type="RefSeq" id="WP_260808322.1">
    <property type="nucleotide sequence ID" value="NZ_CP096138.1"/>
</dbReference>
<gene>
    <name evidence="1" type="ORF">M0D43_08595</name>
</gene>
<dbReference type="AlphaFoldDB" id="A0A9Q9MUH3"/>
<organism evidence="1 2">
    <name type="scientific">Xanthomonas prunicola</name>
    <dbReference type="NCBI Taxonomy" id="2053930"/>
    <lineage>
        <taxon>Bacteria</taxon>
        <taxon>Pseudomonadati</taxon>
        <taxon>Pseudomonadota</taxon>
        <taxon>Gammaproteobacteria</taxon>
        <taxon>Lysobacterales</taxon>
        <taxon>Lysobacteraceae</taxon>
        <taxon>Xanthomonas</taxon>
    </lineage>
</organism>